<keyword evidence="3" id="KW-0456">Lyase</keyword>
<dbReference type="InParanoid" id="A0A165CK06"/>
<dbReference type="AlphaFoldDB" id="A0A165CK06"/>
<dbReference type="PANTHER" id="PTHR40124:SF1">
    <property type="entry name" value="DISAGGREGATASE RELATED REPEAT PROTEIN"/>
    <property type="match status" value="1"/>
</dbReference>
<evidence type="ECO:0000259" key="2">
    <source>
        <dbReference type="Pfam" id="PF21294"/>
    </source>
</evidence>
<accession>A0A165CK06</accession>
<gene>
    <name evidence="3" type="ORF">CALCODRAFT_504155</name>
</gene>
<dbReference type="STRING" id="1353952.A0A165CK06"/>
<protein>
    <submittedName>
        <fullName evidence="3">Polysaccharide lyase family 14 protein</fullName>
    </submittedName>
</protein>
<dbReference type="EMBL" id="KV424135">
    <property type="protein sequence ID" value="KZT50935.1"/>
    <property type="molecule type" value="Genomic_DNA"/>
</dbReference>
<dbReference type="InterPro" id="IPR048958">
    <property type="entry name" value="Polysacc_lyase_14"/>
</dbReference>
<evidence type="ECO:0000313" key="3">
    <source>
        <dbReference type="EMBL" id="KZT50935.1"/>
    </source>
</evidence>
<reference evidence="3 4" key="1">
    <citation type="journal article" date="2016" name="Mol. Biol. Evol.">
        <title>Comparative Genomics of Early-Diverging Mushroom-Forming Fungi Provides Insights into the Origins of Lignocellulose Decay Capabilities.</title>
        <authorList>
            <person name="Nagy L.G."/>
            <person name="Riley R."/>
            <person name="Tritt A."/>
            <person name="Adam C."/>
            <person name="Daum C."/>
            <person name="Floudas D."/>
            <person name="Sun H."/>
            <person name="Yadav J.S."/>
            <person name="Pangilinan J."/>
            <person name="Larsson K.H."/>
            <person name="Matsuura K."/>
            <person name="Barry K."/>
            <person name="Labutti K."/>
            <person name="Kuo R."/>
            <person name="Ohm R.A."/>
            <person name="Bhattacharya S.S."/>
            <person name="Shirouzu T."/>
            <person name="Yoshinaga Y."/>
            <person name="Martin F.M."/>
            <person name="Grigoriev I.V."/>
            <person name="Hibbett D.S."/>
        </authorList>
    </citation>
    <scope>NUCLEOTIDE SEQUENCE [LARGE SCALE GENOMIC DNA]</scope>
    <source>
        <strain evidence="3 4">HHB12733</strain>
    </source>
</reference>
<keyword evidence="1" id="KW-1133">Transmembrane helix</keyword>
<feature type="domain" description="Polysaccharide lyase 14" evidence="2">
    <location>
        <begin position="124"/>
        <end position="340"/>
    </location>
</feature>
<sequence length="346" mass="37902">MWPWDPPHGAPSRTRFYICVGLTALVTLSFTFFHPWSHLSIADMSTYESASAFLRGVKSPAFLARSLFPVQPFVSAWSTSVPFANATGGISFFELSDENLRSTKIASSTLRHTLVSAPPGLSKDEHAFRADYPKGSINPQGLVKGGFSFYAPGPMQSELEGAKEVIFSYAVMFQDGFQFRKGGKLPGLYGGTSPETAYACSGGRTSSRSECFDLRLMWRSAGAGELYAYLPPAPHNEHLCHEGFQSECDWYGVSIGRGNWYFEPGQWTIVSERVRLNDVGEGNGEVQVFINGESVIHSTGIIICKTGECVFRGVHMQTFFGGSSSAWASPQDQSAYFSAFSMSIIE</sequence>
<proteinExistence type="predicted"/>
<keyword evidence="4" id="KW-1185">Reference proteome</keyword>
<evidence type="ECO:0000313" key="4">
    <source>
        <dbReference type="Proteomes" id="UP000076842"/>
    </source>
</evidence>
<dbReference type="Proteomes" id="UP000076842">
    <property type="component" value="Unassembled WGS sequence"/>
</dbReference>
<feature type="transmembrane region" description="Helical" evidence="1">
    <location>
        <begin position="16"/>
        <end position="36"/>
    </location>
</feature>
<dbReference type="Pfam" id="PF21294">
    <property type="entry name" value="Polysacc_lyase_14"/>
    <property type="match status" value="1"/>
</dbReference>
<dbReference type="OrthoDB" id="3337916at2759"/>
<keyword evidence="1" id="KW-0472">Membrane</keyword>
<dbReference type="GO" id="GO:0016829">
    <property type="term" value="F:lyase activity"/>
    <property type="evidence" value="ECO:0007669"/>
    <property type="project" value="UniProtKB-KW"/>
</dbReference>
<dbReference type="Gene3D" id="2.60.120.200">
    <property type="match status" value="1"/>
</dbReference>
<evidence type="ECO:0000256" key="1">
    <source>
        <dbReference type="SAM" id="Phobius"/>
    </source>
</evidence>
<organism evidence="3 4">
    <name type="scientific">Calocera cornea HHB12733</name>
    <dbReference type="NCBI Taxonomy" id="1353952"/>
    <lineage>
        <taxon>Eukaryota</taxon>
        <taxon>Fungi</taxon>
        <taxon>Dikarya</taxon>
        <taxon>Basidiomycota</taxon>
        <taxon>Agaricomycotina</taxon>
        <taxon>Dacrymycetes</taxon>
        <taxon>Dacrymycetales</taxon>
        <taxon>Dacrymycetaceae</taxon>
        <taxon>Calocera</taxon>
    </lineage>
</organism>
<keyword evidence="1" id="KW-0812">Transmembrane</keyword>
<dbReference type="PANTHER" id="PTHR40124">
    <property type="match status" value="1"/>
</dbReference>
<name>A0A165CK06_9BASI</name>